<accession>A0A1H3YSQ8</accession>
<dbReference type="SUPFAM" id="SSF53335">
    <property type="entry name" value="S-adenosyl-L-methionine-dependent methyltransferases"/>
    <property type="match status" value="1"/>
</dbReference>
<dbReference type="Gene3D" id="3.40.50.150">
    <property type="entry name" value="Vaccinia Virus protein VP39"/>
    <property type="match status" value="1"/>
</dbReference>
<dbReference type="Pfam" id="PF18096">
    <property type="entry name" value="Thump_like"/>
    <property type="match status" value="1"/>
</dbReference>
<protein>
    <submittedName>
        <fullName evidence="3">Methyltransferase domain-containing protein</fullName>
    </submittedName>
</protein>
<proteinExistence type="predicted"/>
<keyword evidence="3" id="KW-0808">Transferase</keyword>
<dbReference type="EMBL" id="FNQV01000005">
    <property type="protein sequence ID" value="SEA14211.1"/>
    <property type="molecule type" value="Genomic_DNA"/>
</dbReference>
<dbReference type="InterPro" id="IPR029063">
    <property type="entry name" value="SAM-dependent_MTases_sf"/>
</dbReference>
<dbReference type="OrthoDB" id="9810570at2"/>
<name>A0A1H3YSQ8_9ACTO</name>
<evidence type="ECO:0000259" key="2">
    <source>
        <dbReference type="Pfam" id="PF18096"/>
    </source>
</evidence>
<feature type="domain" description="Methyltransferase" evidence="1">
    <location>
        <begin position="107"/>
        <end position="173"/>
    </location>
</feature>
<dbReference type="Proteomes" id="UP000199288">
    <property type="component" value="Unassembled WGS sequence"/>
</dbReference>
<dbReference type="AlphaFoldDB" id="A0A1H3YSQ8"/>
<dbReference type="GO" id="GO:0008168">
    <property type="term" value="F:methyltransferase activity"/>
    <property type="evidence" value="ECO:0007669"/>
    <property type="project" value="UniProtKB-KW"/>
</dbReference>
<evidence type="ECO:0000259" key="1">
    <source>
        <dbReference type="Pfam" id="PF13649"/>
    </source>
</evidence>
<evidence type="ECO:0000313" key="4">
    <source>
        <dbReference type="Proteomes" id="UP000199288"/>
    </source>
</evidence>
<dbReference type="CDD" id="cd02440">
    <property type="entry name" value="AdoMet_MTases"/>
    <property type="match status" value="1"/>
</dbReference>
<sequence>MTHASEIAGLTSLLAHPEGLGLLADLPPITSKSDILEVSSTLRKAGHDPDIIAAALTQQRLRAKAADKFGPFASSLLFTTEGLQQATRLEVAARHARRYRDAGCTRVADLGCGIGTESFALAGLGLKVVAVDADEAHAALALLNLKTFPEVTVLNARIEDLDLADLGVDGIFADPARRSDAGRSFDPETWSPPLSSIMALRAVVANVGVKVAPGIAYENLPSDSHVQWTSVDGSLVEAAIWCGDLAPEGPGRSAVVLSRGGQATTYAAPVSSARAPATIVDHRALEGFVHEVDPAILRAGALATIAEQLSAGLISPDISYLTSSAPADLAGVTSFRVIETLPAKAKVLAAELRQRDIGSVEILKRGIDIVPDDFRRRLKLRGSQAATLMMTRVAGRHAAVLVERI</sequence>
<gene>
    <name evidence="3" type="ORF">SAMN02910418_00976</name>
</gene>
<evidence type="ECO:0000313" key="3">
    <source>
        <dbReference type="EMBL" id="SEA14211.1"/>
    </source>
</evidence>
<dbReference type="GO" id="GO:0032259">
    <property type="term" value="P:methylation"/>
    <property type="evidence" value="ECO:0007669"/>
    <property type="project" value="UniProtKB-KW"/>
</dbReference>
<dbReference type="RefSeq" id="WP_092563296.1">
    <property type="nucleotide sequence ID" value="NZ_FNQV01000005.1"/>
</dbReference>
<dbReference type="InterPro" id="IPR041497">
    <property type="entry name" value="Thump-like"/>
</dbReference>
<feature type="domain" description="THUMP-like" evidence="2">
    <location>
        <begin position="333"/>
        <end position="404"/>
    </location>
</feature>
<dbReference type="InterPro" id="IPR041698">
    <property type="entry name" value="Methyltransf_25"/>
</dbReference>
<reference evidence="4" key="1">
    <citation type="submission" date="2016-10" db="EMBL/GenBank/DDBJ databases">
        <authorList>
            <person name="Varghese N."/>
            <person name="Submissions S."/>
        </authorList>
    </citation>
    <scope>NUCLEOTIDE SEQUENCE [LARGE SCALE GENOMIC DNA]</scope>
    <source>
        <strain evidence="4">KPR-1</strain>
    </source>
</reference>
<dbReference type="Pfam" id="PF13649">
    <property type="entry name" value="Methyltransf_25"/>
    <property type="match status" value="1"/>
</dbReference>
<organism evidence="3 4">
    <name type="scientific">Bowdeniella nasicola</name>
    <dbReference type="NCBI Taxonomy" id="208480"/>
    <lineage>
        <taxon>Bacteria</taxon>
        <taxon>Bacillati</taxon>
        <taxon>Actinomycetota</taxon>
        <taxon>Actinomycetes</taxon>
        <taxon>Actinomycetales</taxon>
        <taxon>Actinomycetaceae</taxon>
        <taxon>Bowdeniella</taxon>
    </lineage>
</organism>
<keyword evidence="3" id="KW-0489">Methyltransferase</keyword>
<keyword evidence="4" id="KW-1185">Reference proteome</keyword>